<dbReference type="InterPro" id="IPR014757">
    <property type="entry name" value="Tscrpt_reg_IclR_C"/>
</dbReference>
<dbReference type="RefSeq" id="WP_069975547.1">
    <property type="nucleotide sequence ID" value="NZ_CP017269.1"/>
</dbReference>
<dbReference type="Pfam" id="PF09339">
    <property type="entry name" value="HTH_IclR"/>
    <property type="match status" value="1"/>
</dbReference>
<dbReference type="Pfam" id="PF01614">
    <property type="entry name" value="IclR_C"/>
    <property type="match status" value="1"/>
</dbReference>
<dbReference type="STRING" id="1424294.Gferi_08660"/>
<dbReference type="SUPFAM" id="SSF46785">
    <property type="entry name" value="Winged helix' DNA-binding domain"/>
    <property type="match status" value="1"/>
</dbReference>
<accession>A0A1D8GFG1</accession>
<keyword evidence="7" id="KW-1185">Reference proteome</keyword>
<dbReference type="OrthoDB" id="9791752at2"/>
<dbReference type="InterPro" id="IPR050707">
    <property type="entry name" value="HTH_MetabolicPath_Reg"/>
</dbReference>
<dbReference type="InterPro" id="IPR036390">
    <property type="entry name" value="WH_DNA-bd_sf"/>
</dbReference>
<keyword evidence="2" id="KW-0238">DNA-binding</keyword>
<dbReference type="GO" id="GO:0003677">
    <property type="term" value="F:DNA binding"/>
    <property type="evidence" value="ECO:0007669"/>
    <property type="project" value="UniProtKB-KW"/>
</dbReference>
<sequence length="267" mass="30353">MDKHNSETWKINVVIKAASILKYFTGKKPQWTLTQLVQETKMPKSTLSNMLKTLEYCDILEKDESNQFYRLGMEILEMSYGARMGLPIIEYAMHFLDEIQQKTGEIVYFTVPRHGKVLYLDASYPANKNVLYSITGKTLNMHCTGVGKAMLSKLSEHEIKQIIDYHGMERFTPTTITNFEDLMKEIKQIRECGYAIDRSEEAHGVKCVAVPIVNGDRVLGAISISGSIISIKDEMILDYAQMLISVANILAQKPEMFPNCPMLPKIE</sequence>
<evidence type="ECO:0000256" key="3">
    <source>
        <dbReference type="ARBA" id="ARBA00023163"/>
    </source>
</evidence>
<keyword evidence="1" id="KW-0805">Transcription regulation</keyword>
<dbReference type="AlphaFoldDB" id="A0A1D8GFG1"/>
<proteinExistence type="predicted"/>
<dbReference type="KEGG" id="gfe:Gferi_08660"/>
<name>A0A1D8GFG1_9FIRM</name>
<evidence type="ECO:0000259" key="5">
    <source>
        <dbReference type="PROSITE" id="PS51078"/>
    </source>
</evidence>
<dbReference type="GO" id="GO:0003700">
    <property type="term" value="F:DNA-binding transcription factor activity"/>
    <property type="evidence" value="ECO:0007669"/>
    <property type="project" value="TreeGrafter"/>
</dbReference>
<evidence type="ECO:0000256" key="2">
    <source>
        <dbReference type="ARBA" id="ARBA00023125"/>
    </source>
</evidence>
<dbReference type="Gene3D" id="3.30.450.40">
    <property type="match status" value="1"/>
</dbReference>
<dbReference type="InterPro" id="IPR029016">
    <property type="entry name" value="GAF-like_dom_sf"/>
</dbReference>
<dbReference type="SUPFAM" id="SSF55781">
    <property type="entry name" value="GAF domain-like"/>
    <property type="match status" value="1"/>
</dbReference>
<keyword evidence="3" id="KW-0804">Transcription</keyword>
<gene>
    <name evidence="6" type="ORF">Gferi_08660</name>
</gene>
<dbReference type="PANTHER" id="PTHR30136:SF35">
    <property type="entry name" value="HTH-TYPE TRANSCRIPTIONAL REGULATOR RV1719"/>
    <property type="match status" value="1"/>
</dbReference>
<reference evidence="6 7" key="1">
    <citation type="submission" date="2016-09" db="EMBL/GenBank/DDBJ databases">
        <title>Genomic analysis reveals versatility of anaerobic energy metabolism of Geosporobacter ferrireducens IRF9 of phylum Firmicutes.</title>
        <authorList>
            <person name="Kim S.-J."/>
        </authorList>
    </citation>
    <scope>NUCLEOTIDE SEQUENCE [LARGE SCALE GENOMIC DNA]</scope>
    <source>
        <strain evidence="6 7">IRF9</strain>
    </source>
</reference>
<dbReference type="SMART" id="SM00346">
    <property type="entry name" value="HTH_ICLR"/>
    <property type="match status" value="1"/>
</dbReference>
<evidence type="ECO:0008006" key="8">
    <source>
        <dbReference type="Google" id="ProtNLM"/>
    </source>
</evidence>
<protein>
    <recommendedName>
        <fullName evidence="8">IclR family transcriptional regulator</fullName>
    </recommendedName>
</protein>
<evidence type="ECO:0000256" key="1">
    <source>
        <dbReference type="ARBA" id="ARBA00023015"/>
    </source>
</evidence>
<dbReference type="InterPro" id="IPR005471">
    <property type="entry name" value="Tscrpt_reg_IclR_N"/>
</dbReference>
<dbReference type="Gene3D" id="1.10.10.10">
    <property type="entry name" value="Winged helix-like DNA-binding domain superfamily/Winged helix DNA-binding domain"/>
    <property type="match status" value="1"/>
</dbReference>
<evidence type="ECO:0000313" key="6">
    <source>
        <dbReference type="EMBL" id="AOT69641.1"/>
    </source>
</evidence>
<dbReference type="PROSITE" id="PS51078">
    <property type="entry name" value="ICLR_ED"/>
    <property type="match status" value="1"/>
</dbReference>
<dbReference type="PANTHER" id="PTHR30136">
    <property type="entry name" value="HELIX-TURN-HELIX TRANSCRIPTIONAL REGULATOR, ICLR FAMILY"/>
    <property type="match status" value="1"/>
</dbReference>
<dbReference type="Proteomes" id="UP000095743">
    <property type="component" value="Chromosome"/>
</dbReference>
<dbReference type="PROSITE" id="PS51077">
    <property type="entry name" value="HTH_ICLR"/>
    <property type="match status" value="1"/>
</dbReference>
<dbReference type="GO" id="GO:0045892">
    <property type="term" value="P:negative regulation of DNA-templated transcription"/>
    <property type="evidence" value="ECO:0007669"/>
    <property type="project" value="TreeGrafter"/>
</dbReference>
<organism evidence="6 7">
    <name type="scientific">Geosporobacter ferrireducens</name>
    <dbReference type="NCBI Taxonomy" id="1424294"/>
    <lineage>
        <taxon>Bacteria</taxon>
        <taxon>Bacillati</taxon>
        <taxon>Bacillota</taxon>
        <taxon>Clostridia</taxon>
        <taxon>Peptostreptococcales</taxon>
        <taxon>Thermotaleaceae</taxon>
        <taxon>Geosporobacter</taxon>
    </lineage>
</organism>
<evidence type="ECO:0000259" key="4">
    <source>
        <dbReference type="PROSITE" id="PS51077"/>
    </source>
</evidence>
<evidence type="ECO:0000313" key="7">
    <source>
        <dbReference type="Proteomes" id="UP000095743"/>
    </source>
</evidence>
<dbReference type="EMBL" id="CP017269">
    <property type="protein sequence ID" value="AOT69641.1"/>
    <property type="molecule type" value="Genomic_DNA"/>
</dbReference>
<feature type="domain" description="HTH iclR-type" evidence="4">
    <location>
        <begin position="11"/>
        <end position="73"/>
    </location>
</feature>
<dbReference type="InterPro" id="IPR036388">
    <property type="entry name" value="WH-like_DNA-bd_sf"/>
</dbReference>
<feature type="domain" description="IclR-ED" evidence="5">
    <location>
        <begin position="74"/>
        <end position="256"/>
    </location>
</feature>